<dbReference type="InterPro" id="IPR027417">
    <property type="entry name" value="P-loop_NTPase"/>
</dbReference>
<accession>A0A564ZGJ0</accession>
<evidence type="ECO:0000313" key="2">
    <source>
        <dbReference type="Proteomes" id="UP000334340"/>
    </source>
</evidence>
<dbReference type="GO" id="GO:0009236">
    <property type="term" value="P:cobalamin biosynthetic process"/>
    <property type="evidence" value="ECO:0007669"/>
    <property type="project" value="InterPro"/>
</dbReference>
<sequence length="178" mass="19384">MSLEKRGLIIVYTGDGKGKTTAALGLALRAVGAGLKVRMLQFIKGEWKPAELKAAKWLAPAFSMEQLGIGFVTYKPKRPYEAHLQAAQAAWAQAKVEIASGHQDLLILDEINNAFQLNLLSVREVVGALQGKPEALHVVLTGRGAPPEIIELADLVTEMKAIKHPYEKGIRAQYGIDF</sequence>
<dbReference type="Proteomes" id="UP000334340">
    <property type="component" value="Unassembled WGS sequence"/>
</dbReference>
<organism evidence="1 2">
    <name type="scientific">Candidatus Methylomirabilis lanthanidiphila</name>
    <dbReference type="NCBI Taxonomy" id="2211376"/>
    <lineage>
        <taxon>Bacteria</taxon>
        <taxon>Candidatus Methylomirabilota</taxon>
        <taxon>Candidatus Methylomirabilia</taxon>
        <taxon>Candidatus Methylomirabilales</taxon>
        <taxon>Candidatus Methylomirabilaceae</taxon>
        <taxon>Candidatus Methylomirabilis</taxon>
    </lineage>
</organism>
<dbReference type="EMBL" id="CABIKM010000011">
    <property type="protein sequence ID" value="VUZ84283.1"/>
    <property type="molecule type" value="Genomic_DNA"/>
</dbReference>
<protein>
    <submittedName>
        <fullName evidence="1">Cob(I)yrinic acid a,c-diamide adenosyltransferase</fullName>
        <ecNumber evidence="1">2.5.1.17</ecNumber>
    </submittedName>
</protein>
<dbReference type="GO" id="GO:0008817">
    <property type="term" value="F:corrinoid adenosyltransferase activity"/>
    <property type="evidence" value="ECO:0007669"/>
    <property type="project" value="UniProtKB-EC"/>
</dbReference>
<gene>
    <name evidence="1" type="primary">btuR</name>
    <name evidence="1" type="ORF">MELA_00654</name>
</gene>
<dbReference type="PANTHER" id="PTHR46638:SF1">
    <property type="entry name" value="CORRINOID ADENOSYLTRANSFERASE"/>
    <property type="match status" value="1"/>
</dbReference>
<dbReference type="Gene3D" id="3.40.50.300">
    <property type="entry name" value="P-loop containing nucleotide triphosphate hydrolases"/>
    <property type="match status" value="1"/>
</dbReference>
<proteinExistence type="predicted"/>
<dbReference type="NCBIfam" id="TIGR00708">
    <property type="entry name" value="cobA"/>
    <property type="match status" value="1"/>
</dbReference>
<dbReference type="Pfam" id="PF02572">
    <property type="entry name" value="CobA_CobO_BtuR"/>
    <property type="match status" value="1"/>
</dbReference>
<dbReference type="PIRSF" id="PIRSF015617">
    <property type="entry name" value="Adensltrnsf_CobA"/>
    <property type="match status" value="1"/>
</dbReference>
<reference evidence="1 2" key="1">
    <citation type="submission" date="2019-07" db="EMBL/GenBank/DDBJ databases">
        <authorList>
            <person name="Cremers G."/>
        </authorList>
    </citation>
    <scope>NUCLEOTIDE SEQUENCE [LARGE SCALE GENOMIC DNA]</scope>
</reference>
<keyword evidence="2" id="KW-1185">Reference proteome</keyword>
<keyword evidence="1" id="KW-0808">Transferase</keyword>
<name>A0A564ZGJ0_9BACT</name>
<dbReference type="EC" id="2.5.1.17" evidence="1"/>
<dbReference type="InterPro" id="IPR003724">
    <property type="entry name" value="CblAdoTrfase_CobA"/>
</dbReference>
<dbReference type="CDD" id="cd00561">
    <property type="entry name" value="CobA_ACA"/>
    <property type="match status" value="1"/>
</dbReference>
<evidence type="ECO:0000313" key="1">
    <source>
        <dbReference type="EMBL" id="VUZ84283.1"/>
    </source>
</evidence>
<dbReference type="GO" id="GO:0005524">
    <property type="term" value="F:ATP binding"/>
    <property type="evidence" value="ECO:0007669"/>
    <property type="project" value="InterPro"/>
</dbReference>
<dbReference type="SUPFAM" id="SSF52540">
    <property type="entry name" value="P-loop containing nucleoside triphosphate hydrolases"/>
    <property type="match status" value="1"/>
</dbReference>
<dbReference type="PANTHER" id="PTHR46638">
    <property type="entry name" value="CORRINOID ADENOSYLTRANSFERASE"/>
    <property type="match status" value="1"/>
</dbReference>
<dbReference type="NCBIfam" id="NF004637">
    <property type="entry name" value="PRK05986.1"/>
    <property type="match status" value="1"/>
</dbReference>
<dbReference type="AlphaFoldDB" id="A0A564ZGJ0"/>